<keyword evidence="5" id="KW-0479">Metal-binding</keyword>
<evidence type="ECO:0000256" key="6">
    <source>
        <dbReference type="ARBA" id="ARBA00023004"/>
    </source>
</evidence>
<dbReference type="SMART" id="SM00729">
    <property type="entry name" value="Elp3"/>
    <property type="match status" value="1"/>
</dbReference>
<dbReference type="EMBL" id="AP025564">
    <property type="protein sequence ID" value="BDE96426.1"/>
    <property type="molecule type" value="Genomic_DNA"/>
</dbReference>
<evidence type="ECO:0000256" key="7">
    <source>
        <dbReference type="ARBA" id="ARBA00023014"/>
    </source>
</evidence>
<dbReference type="InterPro" id="IPR013848">
    <property type="entry name" value="Methylthiotransferase_N"/>
</dbReference>
<keyword evidence="3" id="KW-0808">Transferase</keyword>
<dbReference type="SUPFAM" id="SSF102114">
    <property type="entry name" value="Radical SAM enzymes"/>
    <property type="match status" value="1"/>
</dbReference>
<evidence type="ECO:0000256" key="2">
    <source>
        <dbReference type="ARBA" id="ARBA00022485"/>
    </source>
</evidence>
<name>A0ABN6MEM5_9ACTN</name>
<evidence type="ECO:0000256" key="1">
    <source>
        <dbReference type="ARBA" id="ARBA00001966"/>
    </source>
</evidence>
<dbReference type="InterPro" id="IPR058240">
    <property type="entry name" value="rSAM_sf"/>
</dbReference>
<dbReference type="InterPro" id="IPR023404">
    <property type="entry name" value="rSAM_horseshoe"/>
</dbReference>
<evidence type="ECO:0000259" key="9">
    <source>
        <dbReference type="PROSITE" id="PS51918"/>
    </source>
</evidence>
<dbReference type="Pfam" id="PF04055">
    <property type="entry name" value="Radical_SAM"/>
    <property type="match status" value="1"/>
</dbReference>
<dbReference type="InterPro" id="IPR020612">
    <property type="entry name" value="Methylthiotransferase_CS"/>
</dbReference>
<dbReference type="NCBIfam" id="TIGR00089">
    <property type="entry name" value="MiaB/RimO family radical SAM methylthiotransferase"/>
    <property type="match status" value="1"/>
</dbReference>
<keyword evidence="2" id="KW-0004">4Fe-4S</keyword>
<evidence type="ECO:0000256" key="5">
    <source>
        <dbReference type="ARBA" id="ARBA00022723"/>
    </source>
</evidence>
<dbReference type="InterPro" id="IPR038135">
    <property type="entry name" value="Methylthiotransferase_N_sf"/>
</dbReference>
<dbReference type="InterPro" id="IPR006638">
    <property type="entry name" value="Elp3/MiaA/NifB-like_rSAM"/>
</dbReference>
<dbReference type="PANTHER" id="PTHR43020">
    <property type="entry name" value="CDK5 REGULATORY SUBUNIT-ASSOCIATED PROTEIN 1"/>
    <property type="match status" value="1"/>
</dbReference>
<dbReference type="InterPro" id="IPR007197">
    <property type="entry name" value="rSAM"/>
</dbReference>
<sequence length="387" mass="42588">MLGESTGADLVIVNTCTVTGEAEKKTRKAVRRALREHPRASVVVTGCAAAIDAEAFRALDGRVVVAGKRELAEATRQADRLMELIPPLRSSFRAMPPRVDGRGEDPISVLRVGRGFPTRVGIKVQDGCDNACTYCIVHVARGRAWSRPADEVVEEYRRYTEAGVREIVLSGINIGTYREEGLDLADLLERLLGASSEARIRISSIEPRDVSERLIDLMARSDGRIARHLHLPLQAGSSRVLREMARPYSAERYVDLVDRLYAAMPSLSLSTDIIVGFPGESDDDFAETLAMARRCRFSKIHVFPYSKREGTPAAIRSDQVPPNVKALRAAALSELGDRLRNAAYEVRRGSVECVLVETNGKGMTESYFEIDVAAELSPGELVELRLP</sequence>
<proteinExistence type="predicted"/>
<feature type="domain" description="MTTase N-terminal" evidence="8">
    <location>
        <begin position="1"/>
        <end position="90"/>
    </location>
</feature>
<dbReference type="SFLD" id="SFLDS00029">
    <property type="entry name" value="Radical_SAM"/>
    <property type="match status" value="1"/>
</dbReference>
<keyword evidence="11" id="KW-1185">Reference proteome</keyword>
<evidence type="ECO:0000256" key="4">
    <source>
        <dbReference type="ARBA" id="ARBA00022691"/>
    </source>
</evidence>
<dbReference type="PROSITE" id="PS51449">
    <property type="entry name" value="MTTASE_N"/>
    <property type="match status" value="1"/>
</dbReference>
<dbReference type="Proteomes" id="UP001320544">
    <property type="component" value="Chromosome"/>
</dbReference>
<dbReference type="PANTHER" id="PTHR43020:SF2">
    <property type="entry name" value="MITOCHONDRIAL TRNA METHYLTHIOTRANSFERASE CDK5RAP1"/>
    <property type="match status" value="1"/>
</dbReference>
<gene>
    <name evidence="10" type="ORF">CE91St30_17590</name>
</gene>
<dbReference type="PROSITE" id="PS51918">
    <property type="entry name" value="RADICAL_SAM"/>
    <property type="match status" value="1"/>
</dbReference>
<dbReference type="CDD" id="cd01335">
    <property type="entry name" value="Radical_SAM"/>
    <property type="match status" value="1"/>
</dbReference>
<keyword evidence="6" id="KW-0408">Iron</keyword>
<dbReference type="Gene3D" id="3.40.50.12160">
    <property type="entry name" value="Methylthiotransferase, N-terminal domain"/>
    <property type="match status" value="1"/>
</dbReference>
<dbReference type="PROSITE" id="PS01278">
    <property type="entry name" value="MTTASE_RADICAL"/>
    <property type="match status" value="1"/>
</dbReference>
<evidence type="ECO:0000256" key="3">
    <source>
        <dbReference type="ARBA" id="ARBA00022679"/>
    </source>
</evidence>
<evidence type="ECO:0000313" key="10">
    <source>
        <dbReference type="EMBL" id="BDE96426.1"/>
    </source>
</evidence>
<feature type="domain" description="Radical SAM core" evidence="9">
    <location>
        <begin position="114"/>
        <end position="342"/>
    </location>
</feature>
<dbReference type="Gene3D" id="3.80.30.20">
    <property type="entry name" value="tm_1862 like domain"/>
    <property type="match status" value="1"/>
</dbReference>
<dbReference type="InterPro" id="IPR005839">
    <property type="entry name" value="Methylthiotransferase"/>
</dbReference>
<evidence type="ECO:0000259" key="8">
    <source>
        <dbReference type="PROSITE" id="PS51449"/>
    </source>
</evidence>
<comment type="cofactor">
    <cofactor evidence="1">
        <name>[4Fe-4S] cluster</name>
        <dbReference type="ChEBI" id="CHEBI:49883"/>
    </cofactor>
</comment>
<keyword evidence="4" id="KW-0949">S-adenosyl-L-methionine</keyword>
<evidence type="ECO:0000313" key="11">
    <source>
        <dbReference type="Proteomes" id="UP001320544"/>
    </source>
</evidence>
<dbReference type="Pfam" id="PF00919">
    <property type="entry name" value="UPF0004"/>
    <property type="match status" value="1"/>
</dbReference>
<keyword evidence="7" id="KW-0411">Iron-sulfur</keyword>
<reference evidence="10 11" key="1">
    <citation type="submission" date="2022-01" db="EMBL/GenBank/DDBJ databases">
        <title>Novel bile acid biosynthetic pathways are enriched in the microbiome of centenarians.</title>
        <authorList>
            <person name="Sato Y."/>
            <person name="Atarashi K."/>
            <person name="Plichta R.D."/>
            <person name="Arai Y."/>
            <person name="Sasajima S."/>
            <person name="Kearney M.S."/>
            <person name="Suda W."/>
            <person name="Takeshita K."/>
            <person name="Sasaki T."/>
            <person name="Okamoto S."/>
            <person name="Skelly N.A."/>
            <person name="Okamura Y."/>
            <person name="Vlamakis H."/>
            <person name="Li Y."/>
            <person name="Tanoue T."/>
            <person name="Takei H."/>
            <person name="Nittono H."/>
            <person name="Narushima S."/>
            <person name="Irie J."/>
            <person name="Itoh H."/>
            <person name="Moriya K."/>
            <person name="Sugiura Y."/>
            <person name="Suematsu M."/>
            <person name="Moritoki N."/>
            <person name="Shibata S."/>
            <person name="Littman R.D."/>
            <person name="Fischbach A.M."/>
            <person name="Uwamino Y."/>
            <person name="Inoue T."/>
            <person name="Honda A."/>
            <person name="Hattori M."/>
            <person name="Murai T."/>
            <person name="Xavier J.R."/>
            <person name="Hirose N."/>
            <person name="Honda K."/>
        </authorList>
    </citation>
    <scope>NUCLEOTIDE SEQUENCE [LARGE SCALE GENOMIC DNA]</scope>
    <source>
        <strain evidence="10 11">CE91-St30</strain>
    </source>
</reference>
<organism evidence="10 11">
    <name type="scientific">Raoultibacter timonensis</name>
    <dbReference type="NCBI Taxonomy" id="1907662"/>
    <lineage>
        <taxon>Bacteria</taxon>
        <taxon>Bacillati</taxon>
        <taxon>Actinomycetota</taxon>
        <taxon>Coriobacteriia</taxon>
        <taxon>Eggerthellales</taxon>
        <taxon>Eggerthellaceae</taxon>
        <taxon>Raoultibacter</taxon>
    </lineage>
</organism>
<dbReference type="SFLD" id="SFLDG01082">
    <property type="entry name" value="B12-binding_domain_containing"/>
    <property type="match status" value="1"/>
</dbReference>
<accession>A0ABN6MEM5</accession>
<protein>
    <submittedName>
        <fullName evidence="10">tRNA (N(6)-L-threonylcarbamoyladenosine(37)-C(2))-methylthiotransferase MtaB</fullName>
    </submittedName>
</protein>